<dbReference type="Proteomes" id="UP000199167">
    <property type="component" value="Unassembled WGS sequence"/>
</dbReference>
<dbReference type="EMBL" id="FOIZ01000001">
    <property type="protein sequence ID" value="SEW16768.1"/>
    <property type="molecule type" value="Genomic_DNA"/>
</dbReference>
<dbReference type="OrthoDB" id="5498228at2"/>
<sequence>MAKGLLSENEIDRQAYALAERQFALVQEVLPVSAVETLAQEVVRRLAFRMPRSAMIDSMPSQQEVDRLCAALLSTEEVAGDRIILAARRDGASAEIIYLGYVAGAARKLGTMWEEDRVSFVEVTLATSRLYRIIRGLRHILDSASLHGAAERHVLFALVPGDTHTLGIEMATDLFRRDDWDAELSVGETHDEVVARTERDRFQSVVLVAHSERSLPNLISLVLALRITQPLAHLVVAGNIVDLREDVGTLVGADDVIPEIQSAVERLRAIIAADK</sequence>
<organism evidence="2 3">
    <name type="scientific">Cognatiyoonia koreensis</name>
    <dbReference type="NCBI Taxonomy" id="364200"/>
    <lineage>
        <taxon>Bacteria</taxon>
        <taxon>Pseudomonadati</taxon>
        <taxon>Pseudomonadota</taxon>
        <taxon>Alphaproteobacteria</taxon>
        <taxon>Rhodobacterales</taxon>
        <taxon>Paracoccaceae</taxon>
        <taxon>Cognatiyoonia</taxon>
    </lineage>
</organism>
<name>A0A1I0PQT9_9RHOB</name>
<dbReference type="RefSeq" id="WP_089991902.1">
    <property type="nucleotide sequence ID" value="NZ_FOIZ01000001.1"/>
</dbReference>
<feature type="domain" description="B12-binding" evidence="1">
    <location>
        <begin position="151"/>
        <end position="275"/>
    </location>
</feature>
<gene>
    <name evidence="2" type="ORF">SAMN04488515_1370</name>
</gene>
<protein>
    <submittedName>
        <fullName evidence="2">Methanogenic corrinoid protein MtbC1</fullName>
    </submittedName>
</protein>
<dbReference type="Gene3D" id="3.40.50.280">
    <property type="entry name" value="Cobalamin-binding domain"/>
    <property type="match status" value="1"/>
</dbReference>
<proteinExistence type="predicted"/>
<dbReference type="GO" id="GO:0031419">
    <property type="term" value="F:cobalamin binding"/>
    <property type="evidence" value="ECO:0007669"/>
    <property type="project" value="InterPro"/>
</dbReference>
<dbReference type="GO" id="GO:0046872">
    <property type="term" value="F:metal ion binding"/>
    <property type="evidence" value="ECO:0007669"/>
    <property type="project" value="InterPro"/>
</dbReference>
<dbReference type="InterPro" id="IPR006158">
    <property type="entry name" value="Cobalamin-bd"/>
</dbReference>
<dbReference type="PROSITE" id="PS51332">
    <property type="entry name" value="B12_BINDING"/>
    <property type="match status" value="1"/>
</dbReference>
<reference evidence="2 3" key="1">
    <citation type="submission" date="2016-10" db="EMBL/GenBank/DDBJ databases">
        <authorList>
            <person name="de Groot N.N."/>
        </authorList>
    </citation>
    <scope>NUCLEOTIDE SEQUENCE [LARGE SCALE GENOMIC DNA]</scope>
    <source>
        <strain evidence="2 3">DSM 17925</strain>
    </source>
</reference>
<keyword evidence="3" id="KW-1185">Reference proteome</keyword>
<evidence type="ECO:0000313" key="2">
    <source>
        <dbReference type="EMBL" id="SEW16768.1"/>
    </source>
</evidence>
<dbReference type="AlphaFoldDB" id="A0A1I0PQT9"/>
<dbReference type="STRING" id="364200.SAMN04488515_1370"/>
<evidence type="ECO:0000259" key="1">
    <source>
        <dbReference type="PROSITE" id="PS51332"/>
    </source>
</evidence>
<accession>A0A1I0PQT9</accession>
<evidence type="ECO:0000313" key="3">
    <source>
        <dbReference type="Proteomes" id="UP000199167"/>
    </source>
</evidence>